<feature type="transmembrane region" description="Helical" evidence="1">
    <location>
        <begin position="177"/>
        <end position="195"/>
    </location>
</feature>
<comment type="caution">
    <text evidence="2">The sequence shown here is derived from an EMBL/GenBank/DDBJ whole genome shotgun (WGS) entry which is preliminary data.</text>
</comment>
<keyword evidence="1" id="KW-0472">Membrane</keyword>
<evidence type="ECO:0008006" key="4">
    <source>
        <dbReference type="Google" id="ProtNLM"/>
    </source>
</evidence>
<keyword evidence="1" id="KW-1133">Transmembrane helix</keyword>
<protein>
    <recommendedName>
        <fullName evidence="4">Yip1 domain-containing protein</fullName>
    </recommendedName>
</protein>
<sequence length="197" mass="22226">MSIMQVCWSLMRYPRSKGIPYIMENGTFDQALVFMLRLFGIMLGLSVLENVIIFFITPVIMLDTIISILGFVFAWIFLKGLWFILVHFYVKATSNRNLTFKETFMAVSYAMAFDLPITVLSLLGAVLVVILSLAGAGMIAFSVQFILGLITFVLALYYILCSLGLYRQMLKTTSMHIIIIAIVYTVLLISASMMLRV</sequence>
<keyword evidence="1" id="KW-0812">Transmembrane</keyword>
<dbReference type="RefSeq" id="WP_119982001.1">
    <property type="nucleotide sequence ID" value="NZ_QXZZ01000004.1"/>
</dbReference>
<dbReference type="Proteomes" id="UP000277803">
    <property type="component" value="Unassembled WGS sequence"/>
</dbReference>
<organism evidence="2 3">
    <name type="scientific">Veillonella atypica</name>
    <dbReference type="NCBI Taxonomy" id="39777"/>
    <lineage>
        <taxon>Bacteria</taxon>
        <taxon>Bacillati</taxon>
        <taxon>Bacillota</taxon>
        <taxon>Negativicutes</taxon>
        <taxon>Veillonellales</taxon>
        <taxon>Veillonellaceae</taxon>
        <taxon>Veillonella</taxon>
    </lineage>
</organism>
<reference evidence="2 3" key="1">
    <citation type="submission" date="2018-09" db="EMBL/GenBank/DDBJ databases">
        <title>Genome sequence of Veillonella atypica isolated from periodontal Korean patients.</title>
        <authorList>
            <person name="Lee J.-H."/>
            <person name="Moon J.-H."/>
            <person name="Shin S.-Y."/>
        </authorList>
    </citation>
    <scope>NUCLEOTIDE SEQUENCE [LARGE SCALE GENOMIC DNA]</scope>
    <source>
        <strain evidence="2 3">KHUD_V1</strain>
    </source>
</reference>
<feature type="transmembrane region" description="Helical" evidence="1">
    <location>
        <begin position="145"/>
        <end position="165"/>
    </location>
</feature>
<evidence type="ECO:0000313" key="3">
    <source>
        <dbReference type="Proteomes" id="UP000277803"/>
    </source>
</evidence>
<feature type="transmembrane region" description="Helical" evidence="1">
    <location>
        <begin position="38"/>
        <end position="60"/>
    </location>
</feature>
<dbReference type="AlphaFoldDB" id="A0A3A6WE60"/>
<dbReference type="EMBL" id="QXZZ01000004">
    <property type="protein sequence ID" value="RJY51388.1"/>
    <property type="molecule type" value="Genomic_DNA"/>
</dbReference>
<name>A0A3A6WE60_9FIRM</name>
<feature type="transmembrane region" description="Helical" evidence="1">
    <location>
        <begin position="111"/>
        <end position="139"/>
    </location>
</feature>
<proteinExistence type="predicted"/>
<gene>
    <name evidence="2" type="ORF">D2965_00475</name>
</gene>
<evidence type="ECO:0000256" key="1">
    <source>
        <dbReference type="SAM" id="Phobius"/>
    </source>
</evidence>
<evidence type="ECO:0000313" key="2">
    <source>
        <dbReference type="EMBL" id="RJY51388.1"/>
    </source>
</evidence>
<accession>A0A3A6WE60</accession>
<feature type="transmembrane region" description="Helical" evidence="1">
    <location>
        <begin position="66"/>
        <end position="90"/>
    </location>
</feature>